<accession>A0ABW1NR94</accession>
<keyword evidence="2 6" id="KW-0540">Nuclease</keyword>
<dbReference type="InterPro" id="IPR022907">
    <property type="entry name" value="VapC_family"/>
</dbReference>
<evidence type="ECO:0000256" key="1">
    <source>
        <dbReference type="ARBA" id="ARBA00022649"/>
    </source>
</evidence>
<evidence type="ECO:0000256" key="5">
    <source>
        <dbReference type="ARBA" id="ARBA00022842"/>
    </source>
</evidence>
<dbReference type="CDD" id="cd09873">
    <property type="entry name" value="PIN_Pae0151-like"/>
    <property type="match status" value="1"/>
</dbReference>
<comment type="similarity">
    <text evidence="6">Belongs to the PINc/VapC protein family.</text>
</comment>
<dbReference type="InterPro" id="IPR002716">
    <property type="entry name" value="PIN_dom"/>
</dbReference>
<evidence type="ECO:0000259" key="7">
    <source>
        <dbReference type="Pfam" id="PF01850"/>
    </source>
</evidence>
<dbReference type="InterPro" id="IPR029060">
    <property type="entry name" value="PIN-like_dom_sf"/>
</dbReference>
<keyword evidence="4 6" id="KW-0378">Hydrolase</keyword>
<reference evidence="9" key="1">
    <citation type="journal article" date="2019" name="Int. J. Syst. Evol. Microbiol.">
        <title>The Global Catalogue of Microorganisms (GCM) 10K type strain sequencing project: providing services to taxonomists for standard genome sequencing and annotation.</title>
        <authorList>
            <consortium name="The Broad Institute Genomics Platform"/>
            <consortium name="The Broad Institute Genome Sequencing Center for Infectious Disease"/>
            <person name="Wu L."/>
            <person name="Ma J."/>
        </authorList>
    </citation>
    <scope>NUCLEOTIDE SEQUENCE [LARGE SCALE GENOMIC DNA]</scope>
    <source>
        <strain evidence="9">JCM 30346</strain>
    </source>
</reference>
<feature type="domain" description="PIN" evidence="7">
    <location>
        <begin position="2"/>
        <end position="120"/>
    </location>
</feature>
<organism evidence="8 9">
    <name type="scientific">Sphaerisporangium aureirubrum</name>
    <dbReference type="NCBI Taxonomy" id="1544736"/>
    <lineage>
        <taxon>Bacteria</taxon>
        <taxon>Bacillati</taxon>
        <taxon>Actinomycetota</taxon>
        <taxon>Actinomycetes</taxon>
        <taxon>Streptosporangiales</taxon>
        <taxon>Streptosporangiaceae</taxon>
        <taxon>Sphaerisporangium</taxon>
    </lineage>
</organism>
<keyword evidence="9" id="KW-1185">Reference proteome</keyword>
<name>A0ABW1NR94_9ACTN</name>
<dbReference type="Proteomes" id="UP001596137">
    <property type="component" value="Unassembled WGS sequence"/>
</dbReference>
<gene>
    <name evidence="6" type="primary">vapC</name>
    <name evidence="8" type="ORF">ACFP1K_32215</name>
</gene>
<keyword evidence="1 6" id="KW-1277">Toxin-antitoxin system</keyword>
<evidence type="ECO:0000313" key="8">
    <source>
        <dbReference type="EMBL" id="MFC6085870.1"/>
    </source>
</evidence>
<dbReference type="PANTHER" id="PTHR35901">
    <property type="entry name" value="RIBONUCLEASE VAPC3"/>
    <property type="match status" value="1"/>
</dbReference>
<comment type="cofactor">
    <cofactor evidence="6">
        <name>Mg(2+)</name>
        <dbReference type="ChEBI" id="CHEBI:18420"/>
    </cofactor>
</comment>
<dbReference type="RefSeq" id="WP_380760468.1">
    <property type="nucleotide sequence ID" value="NZ_JBHSRF010000071.1"/>
</dbReference>
<dbReference type="EMBL" id="JBHSRF010000071">
    <property type="protein sequence ID" value="MFC6085870.1"/>
    <property type="molecule type" value="Genomic_DNA"/>
</dbReference>
<sequence length="132" mass="13881">MIVIDASVLAEALTGSGRAAEAAREALGGDPRWAGPSLLKTETLSVIRGRLLGKKITQETADDAVTDLMAVVVDTVDENCLLPRIWELRGNLTAYDAAYVAAAEALGCSLVTMDARLSRAIGPRCPIQVVTS</sequence>
<keyword evidence="6" id="KW-0800">Toxin</keyword>
<feature type="binding site" evidence="6">
    <location>
        <position position="5"/>
    </location>
    <ligand>
        <name>Mg(2+)</name>
        <dbReference type="ChEBI" id="CHEBI:18420"/>
    </ligand>
</feature>
<evidence type="ECO:0000256" key="2">
    <source>
        <dbReference type="ARBA" id="ARBA00022722"/>
    </source>
</evidence>
<dbReference type="Pfam" id="PF01850">
    <property type="entry name" value="PIN"/>
    <property type="match status" value="1"/>
</dbReference>
<evidence type="ECO:0000256" key="3">
    <source>
        <dbReference type="ARBA" id="ARBA00022723"/>
    </source>
</evidence>
<evidence type="ECO:0000256" key="4">
    <source>
        <dbReference type="ARBA" id="ARBA00022801"/>
    </source>
</evidence>
<dbReference type="InterPro" id="IPR051619">
    <property type="entry name" value="TypeII_TA_RNase_PINc/VapC"/>
</dbReference>
<keyword evidence="3 6" id="KW-0479">Metal-binding</keyword>
<dbReference type="Gene3D" id="3.40.50.1010">
    <property type="entry name" value="5'-nuclease"/>
    <property type="match status" value="1"/>
</dbReference>
<dbReference type="SUPFAM" id="SSF88723">
    <property type="entry name" value="PIN domain-like"/>
    <property type="match status" value="1"/>
</dbReference>
<dbReference type="HAMAP" id="MF_00265">
    <property type="entry name" value="VapC_Nob1"/>
    <property type="match status" value="1"/>
</dbReference>
<comment type="function">
    <text evidence="6">Toxic component of a toxin-antitoxin (TA) system. An RNase.</text>
</comment>
<proteinExistence type="inferred from homology"/>
<dbReference type="EC" id="3.1.-.-" evidence="6"/>
<comment type="caution">
    <text evidence="8">The sequence shown here is derived from an EMBL/GenBank/DDBJ whole genome shotgun (WGS) entry which is preliminary data.</text>
</comment>
<evidence type="ECO:0000256" key="6">
    <source>
        <dbReference type="HAMAP-Rule" id="MF_00265"/>
    </source>
</evidence>
<protein>
    <recommendedName>
        <fullName evidence="6">Ribonuclease VapC</fullName>
        <shortName evidence="6">RNase VapC</shortName>
        <ecNumber evidence="6">3.1.-.-</ecNumber>
    </recommendedName>
    <alternativeName>
        <fullName evidence="6">Toxin VapC</fullName>
    </alternativeName>
</protein>
<dbReference type="InterPro" id="IPR044153">
    <property type="entry name" value="PIN_Pae0151-like"/>
</dbReference>
<feature type="binding site" evidence="6">
    <location>
        <position position="96"/>
    </location>
    <ligand>
        <name>Mg(2+)</name>
        <dbReference type="ChEBI" id="CHEBI:18420"/>
    </ligand>
</feature>
<evidence type="ECO:0000313" key="9">
    <source>
        <dbReference type="Proteomes" id="UP001596137"/>
    </source>
</evidence>
<keyword evidence="5 6" id="KW-0460">Magnesium</keyword>
<dbReference type="PANTHER" id="PTHR35901:SF1">
    <property type="entry name" value="EXONUCLEASE VAPC9"/>
    <property type="match status" value="1"/>
</dbReference>